<reference evidence="2 3" key="1">
    <citation type="journal article" date="2020" name="Microb. Genom.">
        <title>Genetic diversity of clinical and environmental Mucorales isolates obtained from an investigation of mucormycosis cases among solid organ transplant recipients.</title>
        <authorList>
            <person name="Nguyen M.H."/>
            <person name="Kaul D."/>
            <person name="Muto C."/>
            <person name="Cheng S.J."/>
            <person name="Richter R.A."/>
            <person name="Bruno V.M."/>
            <person name="Liu G."/>
            <person name="Beyhan S."/>
            <person name="Sundermann A.J."/>
            <person name="Mounaud S."/>
            <person name="Pasculle A.W."/>
            <person name="Nierman W.C."/>
            <person name="Driscoll E."/>
            <person name="Cumbie R."/>
            <person name="Clancy C.J."/>
            <person name="Dupont C.L."/>
        </authorList>
    </citation>
    <scope>NUCLEOTIDE SEQUENCE [LARGE SCALE GENOMIC DNA]</scope>
    <source>
        <strain evidence="2 3">GL24</strain>
    </source>
</reference>
<sequence length="118" mass="13053">MSLVATASGVLLYLALRAHQRANPGRVPFIYRLDGRRTFETSLDGSSVAAAWLLRWVASSRLQVQMLLIVLGTLFVAWLPLRGGGWLEGTGRMTPVDPAFALPNTTAWHRWRWPAAPA</sequence>
<evidence type="ECO:0000313" key="3">
    <source>
        <dbReference type="Proteomes" id="UP000740926"/>
    </source>
</evidence>
<name>A0A9P6XR32_9FUNG</name>
<evidence type="ECO:0000256" key="1">
    <source>
        <dbReference type="SAM" id="Phobius"/>
    </source>
</evidence>
<keyword evidence="3" id="KW-1185">Reference proteome</keyword>
<dbReference type="AlphaFoldDB" id="A0A9P6XR32"/>
<keyword evidence="1" id="KW-1133">Transmembrane helix</keyword>
<dbReference type="EMBL" id="JAANIU010011769">
    <property type="protein sequence ID" value="KAG1530834.1"/>
    <property type="molecule type" value="Genomic_DNA"/>
</dbReference>
<gene>
    <name evidence="2" type="ORF">G6F50_017059</name>
</gene>
<evidence type="ECO:0000313" key="2">
    <source>
        <dbReference type="EMBL" id="KAG1530834.1"/>
    </source>
</evidence>
<keyword evidence="1" id="KW-0812">Transmembrane</keyword>
<feature type="transmembrane region" description="Helical" evidence="1">
    <location>
        <begin position="62"/>
        <end position="81"/>
    </location>
</feature>
<keyword evidence="1" id="KW-0472">Membrane</keyword>
<organism evidence="2 3">
    <name type="scientific">Rhizopus delemar</name>
    <dbReference type="NCBI Taxonomy" id="936053"/>
    <lineage>
        <taxon>Eukaryota</taxon>
        <taxon>Fungi</taxon>
        <taxon>Fungi incertae sedis</taxon>
        <taxon>Mucoromycota</taxon>
        <taxon>Mucoromycotina</taxon>
        <taxon>Mucoromycetes</taxon>
        <taxon>Mucorales</taxon>
        <taxon>Mucorineae</taxon>
        <taxon>Rhizopodaceae</taxon>
        <taxon>Rhizopus</taxon>
    </lineage>
</organism>
<comment type="caution">
    <text evidence="2">The sequence shown here is derived from an EMBL/GenBank/DDBJ whole genome shotgun (WGS) entry which is preliminary data.</text>
</comment>
<dbReference type="Proteomes" id="UP000740926">
    <property type="component" value="Unassembled WGS sequence"/>
</dbReference>
<proteinExistence type="predicted"/>
<protein>
    <submittedName>
        <fullName evidence="2">Uncharacterized protein</fullName>
    </submittedName>
</protein>
<accession>A0A9P6XR32</accession>